<proteinExistence type="predicted"/>
<reference evidence="3" key="1">
    <citation type="journal article" date="2019" name="Int. J. Syst. Evol. Microbiol.">
        <title>The Global Catalogue of Microorganisms (GCM) 10K type strain sequencing project: providing services to taxonomists for standard genome sequencing and annotation.</title>
        <authorList>
            <consortium name="The Broad Institute Genomics Platform"/>
            <consortium name="The Broad Institute Genome Sequencing Center for Infectious Disease"/>
            <person name="Wu L."/>
            <person name="Ma J."/>
        </authorList>
    </citation>
    <scope>NUCLEOTIDE SEQUENCE [LARGE SCALE GENOMIC DNA]</scope>
    <source>
        <strain evidence="3">JCM 3369</strain>
    </source>
</reference>
<dbReference type="RefSeq" id="WP_160823933.1">
    <property type="nucleotide sequence ID" value="NZ_JBHSXE010000001.1"/>
</dbReference>
<protein>
    <submittedName>
        <fullName evidence="2">DUF5753 domain-containing protein</fullName>
    </submittedName>
</protein>
<gene>
    <name evidence="2" type="ORF">ACFQKB_05835</name>
</gene>
<evidence type="ECO:0000313" key="2">
    <source>
        <dbReference type="EMBL" id="MFC6879282.1"/>
    </source>
</evidence>
<evidence type="ECO:0000313" key="3">
    <source>
        <dbReference type="Proteomes" id="UP001596380"/>
    </source>
</evidence>
<dbReference type="Pfam" id="PF19054">
    <property type="entry name" value="DUF5753"/>
    <property type="match status" value="1"/>
</dbReference>
<comment type="caution">
    <text evidence="2">The sequence shown here is derived from an EMBL/GenBank/DDBJ whole genome shotgun (WGS) entry which is preliminary data.</text>
</comment>
<dbReference type="Proteomes" id="UP001596380">
    <property type="component" value="Unassembled WGS sequence"/>
</dbReference>
<evidence type="ECO:0000259" key="1">
    <source>
        <dbReference type="Pfam" id="PF19054"/>
    </source>
</evidence>
<keyword evidence="3" id="KW-1185">Reference proteome</keyword>
<sequence length="138" mass="15064">MALEDEAVSIRSFQSQIIPGLRQIEPYSRPVIGAITGEPDEIVARRAQARGLRRALLTRTDAPHLHAALDGTVLHRQIGGPAVMQAQLVELYKVARSDNVTIQHLSFDVGAHAGLEGRFVRCCPSRQAPAPPPARFRS</sequence>
<dbReference type="EMBL" id="JBHSXS010000002">
    <property type="protein sequence ID" value="MFC6879282.1"/>
    <property type="molecule type" value="Genomic_DNA"/>
</dbReference>
<feature type="domain" description="DUF5753" evidence="1">
    <location>
        <begin position="1"/>
        <end position="120"/>
    </location>
</feature>
<dbReference type="InterPro" id="IPR043917">
    <property type="entry name" value="DUF5753"/>
</dbReference>
<organism evidence="2 3">
    <name type="scientific">Actinomadura yumaensis</name>
    <dbReference type="NCBI Taxonomy" id="111807"/>
    <lineage>
        <taxon>Bacteria</taxon>
        <taxon>Bacillati</taxon>
        <taxon>Actinomycetota</taxon>
        <taxon>Actinomycetes</taxon>
        <taxon>Streptosporangiales</taxon>
        <taxon>Thermomonosporaceae</taxon>
        <taxon>Actinomadura</taxon>
    </lineage>
</organism>
<accession>A0ABW2CD21</accession>
<name>A0ABW2CD21_9ACTN</name>